<comment type="caution">
    <text evidence="3">The sequence shown here is derived from an EMBL/GenBank/DDBJ whole genome shotgun (WGS) entry which is preliminary data.</text>
</comment>
<proteinExistence type="inferred from homology"/>
<organism evidence="3 4">
    <name type="scientific">Capsicum baccatum</name>
    <name type="common">Peruvian pepper</name>
    <dbReference type="NCBI Taxonomy" id="33114"/>
    <lineage>
        <taxon>Eukaryota</taxon>
        <taxon>Viridiplantae</taxon>
        <taxon>Streptophyta</taxon>
        <taxon>Embryophyta</taxon>
        <taxon>Tracheophyta</taxon>
        <taxon>Spermatophyta</taxon>
        <taxon>Magnoliopsida</taxon>
        <taxon>eudicotyledons</taxon>
        <taxon>Gunneridae</taxon>
        <taxon>Pentapetalae</taxon>
        <taxon>asterids</taxon>
        <taxon>lamiids</taxon>
        <taxon>Solanales</taxon>
        <taxon>Solanaceae</taxon>
        <taxon>Solanoideae</taxon>
        <taxon>Capsiceae</taxon>
        <taxon>Capsicum</taxon>
    </lineage>
</organism>
<evidence type="ECO:0000256" key="1">
    <source>
        <dbReference type="ARBA" id="ARBA00006607"/>
    </source>
</evidence>
<dbReference type="SUPFAM" id="SSF89124">
    <property type="entry name" value="Nop domain"/>
    <property type="match status" value="1"/>
</dbReference>
<dbReference type="EMBL" id="MLFT02000005">
    <property type="protein sequence ID" value="PHT48087.1"/>
    <property type="molecule type" value="Genomic_DNA"/>
</dbReference>
<evidence type="ECO:0000313" key="3">
    <source>
        <dbReference type="EMBL" id="PHT48087.1"/>
    </source>
</evidence>
<comment type="similarity">
    <text evidence="1">Belongs to the chaperonin (HSP60) family.</text>
</comment>
<dbReference type="PANTHER" id="PTHR45633">
    <property type="entry name" value="60 KDA HEAT SHOCK PROTEIN, MITOCHONDRIAL"/>
    <property type="match status" value="1"/>
</dbReference>
<keyword evidence="4" id="KW-1185">Reference proteome</keyword>
<evidence type="ECO:0000256" key="2">
    <source>
        <dbReference type="ARBA" id="ARBA00023186"/>
    </source>
</evidence>
<reference evidence="4" key="2">
    <citation type="journal article" date="2017" name="J. Anim. Genet.">
        <title>Multiple reference genome sequences of hot pepper reveal the massive evolution of plant disease resistance genes by retroduplication.</title>
        <authorList>
            <person name="Kim S."/>
            <person name="Park J."/>
            <person name="Yeom S.-I."/>
            <person name="Kim Y.-M."/>
            <person name="Seo E."/>
            <person name="Kim K.-T."/>
            <person name="Kim M.-S."/>
            <person name="Lee J.M."/>
            <person name="Cheong K."/>
            <person name="Shin H.-S."/>
            <person name="Kim S.-B."/>
            <person name="Han K."/>
            <person name="Lee J."/>
            <person name="Park M."/>
            <person name="Lee H.-A."/>
            <person name="Lee H.-Y."/>
            <person name="Lee Y."/>
            <person name="Oh S."/>
            <person name="Lee J.H."/>
            <person name="Choi E."/>
            <person name="Choi E."/>
            <person name="Lee S.E."/>
            <person name="Jeon J."/>
            <person name="Kim H."/>
            <person name="Choi G."/>
            <person name="Song H."/>
            <person name="Lee J."/>
            <person name="Lee S.-C."/>
            <person name="Kwon J.-K."/>
            <person name="Lee H.-Y."/>
            <person name="Koo N."/>
            <person name="Hong Y."/>
            <person name="Kim R.W."/>
            <person name="Kang W.-H."/>
            <person name="Huh J.H."/>
            <person name="Kang B.-C."/>
            <person name="Yang T.-J."/>
            <person name="Lee Y.-H."/>
            <person name="Bennetzen J.L."/>
            <person name="Choi D."/>
        </authorList>
    </citation>
    <scope>NUCLEOTIDE SEQUENCE [LARGE SCALE GENOMIC DNA]</scope>
    <source>
        <strain evidence="4">cv. PBC81</strain>
    </source>
</reference>
<dbReference type="AlphaFoldDB" id="A0A2G2WS68"/>
<name>A0A2G2WS68_CAPBA</name>
<gene>
    <name evidence="3" type="ORF">CQW23_12295</name>
</gene>
<dbReference type="STRING" id="33114.A0A2G2WS68"/>
<protein>
    <submittedName>
        <fullName evidence="3">Uncharacterized protein</fullName>
    </submittedName>
</protein>
<keyword evidence="2" id="KW-0143">Chaperone</keyword>
<evidence type="ECO:0000313" key="4">
    <source>
        <dbReference type="Proteomes" id="UP000224567"/>
    </source>
</evidence>
<sequence length="367" mass="40755">MVILWLGFLALKSNQHRVVKTPVFGSVVFAKLVGAAGSLLSLEIMSCDDIEILGADLKNLPPFPPLEPYYAGPLGAASHMNSTRGDPTGEYGISLREEILQVIEEWKKPRPVPVLDPTESEPFMERRDGRGPGRFLPIKKEPTYNIMKLVNNMIFGIPEETKEGYACLLAVEFKAINDLRLQLLLRELEDPLIFIHEKKISSVNAFMRALELALRRQKPLLIMAKDVDSEALATIILNKLRAGIKLWSTYIKRPMVLIGASLGTVVTIDLSVKYPEAINTFSNFGCLSRCCRLLSSTGNLATLPKAVAYAEVSISKEDIVILDGAGQKKSIEERCEQIKSLSTFDYDKEKLQERIAKISGGVTEIHV</sequence>
<dbReference type="InterPro" id="IPR001844">
    <property type="entry name" value="Cpn60/GroEL"/>
</dbReference>
<dbReference type="GO" id="GO:0140662">
    <property type="term" value="F:ATP-dependent protein folding chaperone"/>
    <property type="evidence" value="ECO:0007669"/>
    <property type="project" value="InterPro"/>
</dbReference>
<reference evidence="3 4" key="1">
    <citation type="journal article" date="2017" name="Genome Biol.">
        <title>New reference genome sequences of hot pepper reveal the massive evolution of plant disease-resistance genes by retroduplication.</title>
        <authorList>
            <person name="Kim S."/>
            <person name="Park J."/>
            <person name="Yeom S.I."/>
            <person name="Kim Y.M."/>
            <person name="Seo E."/>
            <person name="Kim K.T."/>
            <person name="Kim M.S."/>
            <person name="Lee J.M."/>
            <person name="Cheong K."/>
            <person name="Shin H.S."/>
            <person name="Kim S.B."/>
            <person name="Han K."/>
            <person name="Lee J."/>
            <person name="Park M."/>
            <person name="Lee H.A."/>
            <person name="Lee H.Y."/>
            <person name="Lee Y."/>
            <person name="Oh S."/>
            <person name="Lee J.H."/>
            <person name="Choi E."/>
            <person name="Choi E."/>
            <person name="Lee S.E."/>
            <person name="Jeon J."/>
            <person name="Kim H."/>
            <person name="Choi G."/>
            <person name="Song H."/>
            <person name="Lee J."/>
            <person name="Lee S.C."/>
            <person name="Kwon J.K."/>
            <person name="Lee H.Y."/>
            <person name="Koo N."/>
            <person name="Hong Y."/>
            <person name="Kim R.W."/>
            <person name="Kang W.H."/>
            <person name="Huh J.H."/>
            <person name="Kang B.C."/>
            <person name="Yang T.J."/>
            <person name="Lee Y.H."/>
            <person name="Bennetzen J.L."/>
            <person name="Choi D."/>
        </authorList>
    </citation>
    <scope>NUCLEOTIDE SEQUENCE [LARGE SCALE GENOMIC DNA]</scope>
    <source>
        <strain evidence="4">cv. PBC81</strain>
    </source>
</reference>
<dbReference type="GO" id="GO:0042026">
    <property type="term" value="P:protein refolding"/>
    <property type="evidence" value="ECO:0007669"/>
    <property type="project" value="InterPro"/>
</dbReference>
<dbReference type="InterPro" id="IPR027409">
    <property type="entry name" value="GroEL-like_apical_dom_sf"/>
</dbReference>
<dbReference type="InterPro" id="IPR036070">
    <property type="entry name" value="Nop_dom_sf"/>
</dbReference>
<dbReference type="SUPFAM" id="SSF52029">
    <property type="entry name" value="GroEL apical domain-like"/>
    <property type="match status" value="2"/>
</dbReference>
<dbReference type="OrthoDB" id="6431331at2759"/>
<dbReference type="Proteomes" id="UP000224567">
    <property type="component" value="Unassembled WGS sequence"/>
</dbReference>
<accession>A0A2G2WS68</accession>
<dbReference type="Gene3D" id="3.50.7.10">
    <property type="entry name" value="GroEL"/>
    <property type="match status" value="1"/>
</dbReference>